<protein>
    <submittedName>
        <fullName evidence="1">Uncharacterized protein</fullName>
    </submittedName>
</protein>
<sequence length="51" mass="5537">MDGPRAVELCVESTDNLIGLAEKIDKKKLVKAQSSLRADNSLAVVQEILKV</sequence>
<evidence type="ECO:0000313" key="1">
    <source>
        <dbReference type="EMBL" id="GAH92828.1"/>
    </source>
</evidence>
<accession>X1LF84</accession>
<name>X1LF84_9ZZZZ</name>
<dbReference type="EMBL" id="BARV01000071">
    <property type="protein sequence ID" value="GAH92828.1"/>
    <property type="molecule type" value="Genomic_DNA"/>
</dbReference>
<gene>
    <name evidence="1" type="ORF">S06H3_00414</name>
</gene>
<organism evidence="1">
    <name type="scientific">marine sediment metagenome</name>
    <dbReference type="NCBI Taxonomy" id="412755"/>
    <lineage>
        <taxon>unclassified sequences</taxon>
        <taxon>metagenomes</taxon>
        <taxon>ecological metagenomes</taxon>
    </lineage>
</organism>
<proteinExistence type="predicted"/>
<reference evidence="1" key="1">
    <citation type="journal article" date="2014" name="Front. Microbiol.">
        <title>High frequency of phylogenetically diverse reductive dehalogenase-homologous genes in deep subseafloor sedimentary metagenomes.</title>
        <authorList>
            <person name="Kawai M."/>
            <person name="Futagami T."/>
            <person name="Toyoda A."/>
            <person name="Takaki Y."/>
            <person name="Nishi S."/>
            <person name="Hori S."/>
            <person name="Arai W."/>
            <person name="Tsubouchi T."/>
            <person name="Morono Y."/>
            <person name="Uchiyama I."/>
            <person name="Ito T."/>
            <person name="Fujiyama A."/>
            <person name="Inagaki F."/>
            <person name="Takami H."/>
        </authorList>
    </citation>
    <scope>NUCLEOTIDE SEQUENCE</scope>
    <source>
        <strain evidence="1">Expedition CK06-06</strain>
    </source>
</reference>
<comment type="caution">
    <text evidence="1">The sequence shown here is derived from an EMBL/GenBank/DDBJ whole genome shotgun (WGS) entry which is preliminary data.</text>
</comment>
<dbReference type="AlphaFoldDB" id="X1LF84"/>